<reference evidence="1 2" key="1">
    <citation type="submission" date="2019-11" db="EMBL/GenBank/DDBJ databases">
        <title>Bacillus idriensis genome.</title>
        <authorList>
            <person name="Konopka E.N."/>
            <person name="Newman J.D."/>
        </authorList>
    </citation>
    <scope>NUCLEOTIDE SEQUENCE [LARGE SCALE GENOMIC DNA]</scope>
    <source>
        <strain evidence="1 2">DSM 19097</strain>
    </source>
</reference>
<evidence type="ECO:0000313" key="1">
    <source>
        <dbReference type="EMBL" id="MRX55719.1"/>
    </source>
</evidence>
<dbReference type="AlphaFoldDB" id="A0A6I2MDB5"/>
<gene>
    <name evidence="1" type="ORF">GJU41_17285</name>
</gene>
<dbReference type="EMBL" id="WKKF01000006">
    <property type="protein sequence ID" value="MRX55719.1"/>
    <property type="molecule type" value="Genomic_DNA"/>
</dbReference>
<keyword evidence="2" id="KW-1185">Reference proteome</keyword>
<accession>A0A6I2MDB5</accession>
<proteinExistence type="predicted"/>
<sequence length="151" mass="17788">MKWTSEDTNMFLQSKEYVDTAIIPLVQIGFGDNLKSLAAEGEYTTLITEDLERQLKGRIFMLPACTYITGQMHDREKTILQWYHELKDNFKHIFFVTSDELWRNEGGTHKDSVIYLPPIPMEHMDESLKRKMIEDQVSQILNIFLQSWRVS</sequence>
<evidence type="ECO:0000313" key="2">
    <source>
        <dbReference type="Proteomes" id="UP000441585"/>
    </source>
</evidence>
<dbReference type="Pfam" id="PF10673">
    <property type="entry name" value="DUF2487"/>
    <property type="match status" value="1"/>
</dbReference>
<dbReference type="RefSeq" id="WP_070878125.1">
    <property type="nucleotide sequence ID" value="NZ_CAJFZX010000001.1"/>
</dbReference>
<name>A0A6I2MDB5_9BACI</name>
<organism evidence="1 2">
    <name type="scientific">Metabacillus idriensis</name>
    <dbReference type="NCBI Taxonomy" id="324768"/>
    <lineage>
        <taxon>Bacteria</taxon>
        <taxon>Bacillati</taxon>
        <taxon>Bacillota</taxon>
        <taxon>Bacilli</taxon>
        <taxon>Bacillales</taxon>
        <taxon>Bacillaceae</taxon>
        <taxon>Metabacillus</taxon>
    </lineage>
</organism>
<dbReference type="Proteomes" id="UP000441585">
    <property type="component" value="Unassembled WGS sequence"/>
</dbReference>
<dbReference type="InterPro" id="IPR019615">
    <property type="entry name" value="DUF2487"/>
</dbReference>
<protein>
    <submittedName>
        <fullName evidence="1">DUF2487 family protein</fullName>
    </submittedName>
</protein>
<comment type="caution">
    <text evidence="1">The sequence shown here is derived from an EMBL/GenBank/DDBJ whole genome shotgun (WGS) entry which is preliminary data.</text>
</comment>